<feature type="compositionally biased region" description="Acidic residues" evidence="7">
    <location>
        <begin position="119"/>
        <end position="128"/>
    </location>
</feature>
<dbReference type="CDD" id="cd00076">
    <property type="entry name" value="HFD_SF"/>
    <property type="match status" value="1"/>
</dbReference>
<dbReference type="GO" id="GO:0006367">
    <property type="term" value="P:transcription initiation at RNA polymerase II promoter"/>
    <property type="evidence" value="ECO:0007669"/>
    <property type="project" value="TreeGrafter"/>
</dbReference>
<evidence type="ECO:0000256" key="7">
    <source>
        <dbReference type="SAM" id="MobiDB-lite"/>
    </source>
</evidence>
<dbReference type="EMBL" id="LK023335">
    <property type="protein sequence ID" value="CDS10193.1"/>
    <property type="molecule type" value="Genomic_DNA"/>
</dbReference>
<evidence type="ECO:0000256" key="6">
    <source>
        <dbReference type="ARBA" id="ARBA00023242"/>
    </source>
</evidence>
<keyword evidence="6" id="KW-0539">Nucleus</keyword>
<dbReference type="Pfam" id="PF10406">
    <property type="entry name" value="TAF8_C"/>
    <property type="match status" value="1"/>
</dbReference>
<evidence type="ECO:0000256" key="5">
    <source>
        <dbReference type="ARBA" id="ARBA00023163"/>
    </source>
</evidence>
<feature type="compositionally biased region" description="Low complexity" evidence="7">
    <location>
        <begin position="245"/>
        <end position="258"/>
    </location>
</feature>
<dbReference type="GO" id="GO:0005669">
    <property type="term" value="C:transcription factor TFIID complex"/>
    <property type="evidence" value="ECO:0007669"/>
    <property type="project" value="InterPro"/>
</dbReference>
<gene>
    <name evidence="9" type="ORF">LRAMOSA02869</name>
</gene>
<name>A0A077WSX0_9FUNG</name>
<keyword evidence="5" id="KW-0804">Transcription</keyword>
<evidence type="ECO:0000259" key="8">
    <source>
        <dbReference type="SMART" id="SM00576"/>
    </source>
</evidence>
<feature type="region of interest" description="Disordered" evidence="7">
    <location>
        <begin position="116"/>
        <end position="150"/>
    </location>
</feature>
<dbReference type="Pfam" id="PF07524">
    <property type="entry name" value="Bromo_TP"/>
    <property type="match status" value="1"/>
</dbReference>
<dbReference type="Gene3D" id="1.10.20.10">
    <property type="entry name" value="Histone, subunit A"/>
    <property type="match status" value="1"/>
</dbReference>
<dbReference type="PANTHER" id="PTHR46469:SF1">
    <property type="entry name" value="TRANSCRIPTION INITIATION FACTOR TFIID SUBUNIT 8"/>
    <property type="match status" value="1"/>
</dbReference>
<dbReference type="CDD" id="cd08049">
    <property type="entry name" value="TAF8"/>
    <property type="match status" value="1"/>
</dbReference>
<dbReference type="SMART" id="SM00576">
    <property type="entry name" value="BTP"/>
    <property type="match status" value="1"/>
</dbReference>
<keyword evidence="4" id="KW-0805">Transcription regulation</keyword>
<dbReference type="OrthoDB" id="2193813at2759"/>
<accession>A0A077WSX0</accession>
<dbReference type="InterPro" id="IPR037818">
    <property type="entry name" value="TAF8"/>
</dbReference>
<protein>
    <recommendedName>
        <fullName evidence="3">Transcription initiation factor TFIID subunit 8</fullName>
    </recommendedName>
</protein>
<dbReference type="InterPro" id="IPR006565">
    <property type="entry name" value="BTP"/>
</dbReference>
<comment type="subcellular location">
    <subcellularLocation>
        <location evidence="1">Nucleus</location>
    </subcellularLocation>
</comment>
<evidence type="ECO:0000256" key="3">
    <source>
        <dbReference type="ARBA" id="ARBA00017307"/>
    </source>
</evidence>
<dbReference type="SUPFAM" id="SSF47113">
    <property type="entry name" value="Histone-fold"/>
    <property type="match status" value="1"/>
</dbReference>
<dbReference type="InterPro" id="IPR009072">
    <property type="entry name" value="Histone-fold"/>
</dbReference>
<sequence>MATHNDDQDFAFDVNLHAVSLLVKNCGFDSIQRSALYKLTETLEDYLENLLAKTHLYAELGNRTRPNYHDVIRSLEESGLQLSEFGDYLNQHREDRVHIPLAKEKSSIQTEEKYNFLSSDDEEEDNTEEATSSTHLPEYAPSHMPKFPSRHSFRQTPVYIHRPDDPQRVRELNSQQSRVVEENLKRLMSAENQLLRRHDTMEADMFDLSVPIVNYESAIQRKKRVKRAHTGDIRSITTKNDHSPKPNSNPNPSEISTR</sequence>
<dbReference type="AlphaFoldDB" id="A0A077WSX0"/>
<dbReference type="PANTHER" id="PTHR46469">
    <property type="entry name" value="TRANSCRIPTION INITIATION FACTOR TFIID SUBUNIT 8"/>
    <property type="match status" value="1"/>
</dbReference>
<evidence type="ECO:0000256" key="1">
    <source>
        <dbReference type="ARBA" id="ARBA00004123"/>
    </source>
</evidence>
<reference evidence="9" key="1">
    <citation type="journal article" date="2014" name="Genome Announc.">
        <title>De novo whole-genome sequence and genome annotation of Lichtheimia ramosa.</title>
        <authorList>
            <person name="Linde J."/>
            <person name="Schwartze V."/>
            <person name="Binder U."/>
            <person name="Lass-Florl C."/>
            <person name="Voigt K."/>
            <person name="Horn F."/>
        </authorList>
    </citation>
    <scope>NUCLEOTIDE SEQUENCE</scope>
    <source>
        <strain evidence="9">JMRC FSU:6197</strain>
    </source>
</reference>
<dbReference type="InterPro" id="IPR019473">
    <property type="entry name" value="TFIID_su8_C"/>
</dbReference>
<dbReference type="GO" id="GO:0046982">
    <property type="term" value="F:protein heterodimerization activity"/>
    <property type="evidence" value="ECO:0007669"/>
    <property type="project" value="InterPro"/>
</dbReference>
<proteinExistence type="inferred from homology"/>
<comment type="similarity">
    <text evidence="2">Belongs to the TAF8 family.</text>
</comment>
<feature type="region of interest" description="Disordered" evidence="7">
    <location>
        <begin position="222"/>
        <end position="258"/>
    </location>
</feature>
<evidence type="ECO:0000256" key="2">
    <source>
        <dbReference type="ARBA" id="ARBA00008767"/>
    </source>
</evidence>
<evidence type="ECO:0000313" key="9">
    <source>
        <dbReference type="EMBL" id="CDS10193.1"/>
    </source>
</evidence>
<organism evidence="9">
    <name type="scientific">Lichtheimia ramosa</name>
    <dbReference type="NCBI Taxonomy" id="688394"/>
    <lineage>
        <taxon>Eukaryota</taxon>
        <taxon>Fungi</taxon>
        <taxon>Fungi incertae sedis</taxon>
        <taxon>Mucoromycota</taxon>
        <taxon>Mucoromycotina</taxon>
        <taxon>Mucoromycetes</taxon>
        <taxon>Mucorales</taxon>
        <taxon>Lichtheimiaceae</taxon>
        <taxon>Lichtheimia</taxon>
    </lineage>
</organism>
<evidence type="ECO:0000256" key="4">
    <source>
        <dbReference type="ARBA" id="ARBA00023015"/>
    </source>
</evidence>
<feature type="domain" description="Bromodomain associated" evidence="8">
    <location>
        <begin position="8"/>
        <end position="84"/>
    </location>
</feature>